<dbReference type="PANTHER" id="PTHR12830:SF9">
    <property type="entry name" value="ANAPHASE-PROMOTING COMPLEX SUBUNIT 5"/>
    <property type="match status" value="1"/>
</dbReference>
<dbReference type="AlphaFoldDB" id="A0A9P6J1U3"/>
<protein>
    <recommendedName>
        <fullName evidence="2">Anaphase-promoting complex subunit 5</fullName>
    </recommendedName>
    <alternativeName>
        <fullName evidence="7">Cyclosome subunit 5</fullName>
    </alternativeName>
</protein>
<comment type="similarity">
    <text evidence="1">Belongs to the APC5 family.</text>
</comment>
<evidence type="ECO:0000259" key="11">
    <source>
        <dbReference type="Pfam" id="PF12862"/>
    </source>
</evidence>
<dbReference type="InterPro" id="IPR011990">
    <property type="entry name" value="TPR-like_helical_dom_sf"/>
</dbReference>
<keyword evidence="6" id="KW-0131">Cell cycle</keyword>
<gene>
    <name evidence="12" type="primary">APC5</name>
    <name evidence="12" type="ORF">BGZ65_001274</name>
</gene>
<evidence type="ECO:0000256" key="7">
    <source>
        <dbReference type="ARBA" id="ARBA00031069"/>
    </source>
</evidence>
<dbReference type="PROSITE" id="PS50005">
    <property type="entry name" value="TPR"/>
    <property type="match status" value="1"/>
</dbReference>
<dbReference type="InterPro" id="IPR019734">
    <property type="entry name" value="TPR_rpt"/>
</dbReference>
<dbReference type="EMBL" id="JAAAHW010006550">
    <property type="protein sequence ID" value="KAF9958661.1"/>
    <property type="molecule type" value="Genomic_DNA"/>
</dbReference>
<comment type="function">
    <text evidence="8">Component of the anaphase promoting complex/cyclosome (APC/C), a cell cycle-regulated E3 ubiquitin ligase that controls progression through mitosis and the G1 phase of the cell cycle. The APC/C complex acts by mediating ubiquitination and subsequent degradation of target proteins: it mainly mediates the formation of 'Lys-11'-linked polyubiquitin chains and, to a lower extent, the formation of 'Lys-48'- and 'Lys-63'-linked polyubiquitin chains. The APC/C complex catalyzes assembly of branched 'Lys-11'-/'Lys-48'-linked branched ubiquitin chains on target proteins.</text>
</comment>
<evidence type="ECO:0000256" key="5">
    <source>
        <dbReference type="ARBA" id="ARBA00022786"/>
    </source>
</evidence>
<evidence type="ECO:0000256" key="1">
    <source>
        <dbReference type="ARBA" id="ARBA00007450"/>
    </source>
</evidence>
<accession>A0A9P6J1U3</accession>
<evidence type="ECO:0000256" key="2">
    <source>
        <dbReference type="ARBA" id="ARBA00016066"/>
    </source>
</evidence>
<dbReference type="InterPro" id="IPR037679">
    <property type="entry name" value="Apc5"/>
</dbReference>
<sequence>MGDVAIGLSLQIEYLKLDFDEMCKLYTAFETYISSIGKNDLRHQSSSRSSGVPKDSTVLSAFDMEKYLDLQTQKPSNSGLVDIPDIPDDLMAHVRNIQFRMPVLAKTHYITCLHAQQTGDFEVAFQSLCRFFDYSMVTHDRVLYQYALLNLAMLHARFSHYEQAVIALREAIEVARDHMDHVCLSYALNWLYRLTGPMPGTHSEADETQALANDVGKTDGQPFHYLRSLSELATAKQMQGESIPKALEALVKASSINLQHSLDGISGVAHLFQSRIWGAYGSPSLSSLHSQLQLQYYPSEIDMNDASYGYAKTASDLALGGRFEEALRVIELAKSKFPLKTMMATPWVQTLVQILHRRAMATNQLRDAEIWAQQLGITLVNTATLTSSSDTDVSNSSSGVSSSRQNQLDDTNREIHLEILLQKALLSVLTGQRLSGVQQLAEGLVLMHQNQWPGMHKFTVMFLLALAEIYMESDSAISAIPLLLTALTLSEHNLQRPLLLLVKLRLSEVLLYLNSVQQASDLVDGIMTMVLNQGDVFVQALAYFQRAKCLLARANRTEPSTAPLESRQDQLERVKDHLEKALEGFKQIESLKDMTQVLYFQVRVYRELASADEIERILQLFKTTSLQLNAARNKHEPSWYSYYYARDAFKGILGSKGDSDNSLTHNMGNDGTSQNQTLWRTS</sequence>
<dbReference type="GO" id="GO:0051301">
    <property type="term" value="P:cell division"/>
    <property type="evidence" value="ECO:0007669"/>
    <property type="project" value="UniProtKB-KW"/>
</dbReference>
<keyword evidence="13" id="KW-1185">Reference proteome</keyword>
<dbReference type="OrthoDB" id="2504561at2759"/>
<keyword evidence="3" id="KW-0132">Cell division</keyword>
<feature type="region of interest" description="Disordered" evidence="10">
    <location>
        <begin position="387"/>
        <end position="407"/>
    </location>
</feature>
<organism evidence="12 13">
    <name type="scientific">Modicella reniformis</name>
    <dbReference type="NCBI Taxonomy" id="1440133"/>
    <lineage>
        <taxon>Eukaryota</taxon>
        <taxon>Fungi</taxon>
        <taxon>Fungi incertae sedis</taxon>
        <taxon>Mucoromycota</taxon>
        <taxon>Mortierellomycotina</taxon>
        <taxon>Mortierellomycetes</taxon>
        <taxon>Mortierellales</taxon>
        <taxon>Mortierellaceae</taxon>
        <taxon>Modicella</taxon>
    </lineage>
</organism>
<feature type="repeat" description="TPR" evidence="9">
    <location>
        <begin position="145"/>
        <end position="178"/>
    </location>
</feature>
<evidence type="ECO:0000313" key="12">
    <source>
        <dbReference type="EMBL" id="KAF9958661.1"/>
    </source>
</evidence>
<evidence type="ECO:0000256" key="10">
    <source>
        <dbReference type="SAM" id="MobiDB-lite"/>
    </source>
</evidence>
<evidence type="ECO:0000256" key="4">
    <source>
        <dbReference type="ARBA" id="ARBA00022776"/>
    </source>
</evidence>
<keyword evidence="9" id="KW-0802">TPR repeat</keyword>
<comment type="caution">
    <text evidence="12">The sequence shown here is derived from an EMBL/GenBank/DDBJ whole genome shotgun (WGS) entry which is preliminary data.</text>
</comment>
<dbReference type="InterPro" id="IPR026000">
    <property type="entry name" value="Apc5_dom"/>
</dbReference>
<dbReference type="GO" id="GO:0031145">
    <property type="term" value="P:anaphase-promoting complex-dependent catabolic process"/>
    <property type="evidence" value="ECO:0007669"/>
    <property type="project" value="TreeGrafter"/>
</dbReference>
<feature type="region of interest" description="Disordered" evidence="10">
    <location>
        <begin position="660"/>
        <end position="682"/>
    </location>
</feature>
<dbReference type="PANTHER" id="PTHR12830">
    <property type="entry name" value="ANAPHASE-PROMOTING COMPLEX SUBUNIT 5"/>
    <property type="match status" value="1"/>
</dbReference>
<reference evidence="12" key="1">
    <citation type="journal article" date="2020" name="Fungal Divers.">
        <title>Resolving the Mortierellaceae phylogeny through synthesis of multi-gene phylogenetics and phylogenomics.</title>
        <authorList>
            <person name="Vandepol N."/>
            <person name="Liber J."/>
            <person name="Desiro A."/>
            <person name="Na H."/>
            <person name="Kennedy M."/>
            <person name="Barry K."/>
            <person name="Grigoriev I.V."/>
            <person name="Miller A.N."/>
            <person name="O'Donnell K."/>
            <person name="Stajich J.E."/>
            <person name="Bonito G."/>
        </authorList>
    </citation>
    <scope>NUCLEOTIDE SEQUENCE</scope>
    <source>
        <strain evidence="12">MES-2147</strain>
    </source>
</reference>
<dbReference type="GO" id="GO:0005680">
    <property type="term" value="C:anaphase-promoting complex"/>
    <property type="evidence" value="ECO:0007669"/>
    <property type="project" value="InterPro"/>
</dbReference>
<evidence type="ECO:0000256" key="6">
    <source>
        <dbReference type="ARBA" id="ARBA00023306"/>
    </source>
</evidence>
<feature type="domain" description="Anaphase-promoting complex subunit 5" evidence="11">
    <location>
        <begin position="108"/>
        <end position="195"/>
    </location>
</feature>
<dbReference type="Gene3D" id="1.25.40.10">
    <property type="entry name" value="Tetratricopeptide repeat domain"/>
    <property type="match status" value="1"/>
</dbReference>
<evidence type="ECO:0000256" key="3">
    <source>
        <dbReference type="ARBA" id="ARBA00022618"/>
    </source>
</evidence>
<dbReference type="Proteomes" id="UP000749646">
    <property type="component" value="Unassembled WGS sequence"/>
</dbReference>
<dbReference type="GO" id="GO:0045842">
    <property type="term" value="P:positive regulation of mitotic metaphase/anaphase transition"/>
    <property type="evidence" value="ECO:0007669"/>
    <property type="project" value="TreeGrafter"/>
</dbReference>
<evidence type="ECO:0000256" key="9">
    <source>
        <dbReference type="PROSITE-ProRule" id="PRU00339"/>
    </source>
</evidence>
<evidence type="ECO:0000313" key="13">
    <source>
        <dbReference type="Proteomes" id="UP000749646"/>
    </source>
</evidence>
<proteinExistence type="inferred from homology"/>
<dbReference type="SUPFAM" id="SSF48452">
    <property type="entry name" value="TPR-like"/>
    <property type="match status" value="2"/>
</dbReference>
<dbReference type="GO" id="GO:0070979">
    <property type="term" value="P:protein K11-linked ubiquitination"/>
    <property type="evidence" value="ECO:0007669"/>
    <property type="project" value="TreeGrafter"/>
</dbReference>
<keyword evidence="4" id="KW-0498">Mitosis</keyword>
<keyword evidence="5" id="KW-0833">Ubl conjugation pathway</keyword>
<evidence type="ECO:0000256" key="8">
    <source>
        <dbReference type="ARBA" id="ARBA00045696"/>
    </source>
</evidence>
<feature type="compositionally biased region" description="Low complexity" evidence="10">
    <location>
        <begin position="387"/>
        <end position="403"/>
    </location>
</feature>
<name>A0A9P6J1U3_9FUNG</name>
<dbReference type="Pfam" id="PF12862">
    <property type="entry name" value="ANAPC5"/>
    <property type="match status" value="1"/>
</dbReference>